<dbReference type="GO" id="GO:0016491">
    <property type="term" value="F:oxidoreductase activity"/>
    <property type="evidence" value="ECO:0007669"/>
    <property type="project" value="TreeGrafter"/>
</dbReference>
<dbReference type="SUPFAM" id="SSF51735">
    <property type="entry name" value="NAD(P)-binding Rossmann-fold domains"/>
    <property type="match status" value="1"/>
</dbReference>
<protein>
    <submittedName>
        <fullName evidence="2">Putative 3-hydroxybutyryl-CoA dehydrogenase</fullName>
    </submittedName>
</protein>
<dbReference type="PANTHER" id="PTHR48075">
    <property type="entry name" value="3-HYDROXYACYL-COA DEHYDROGENASE FAMILY PROTEIN"/>
    <property type="match status" value="1"/>
</dbReference>
<dbReference type="KEGG" id="lfc:LFE_0939"/>
<keyword evidence="3" id="KW-1185">Reference proteome</keyword>
<dbReference type="Gene3D" id="3.40.50.720">
    <property type="entry name" value="NAD(P)-binding Rossmann-like Domain"/>
    <property type="match status" value="1"/>
</dbReference>
<dbReference type="GO" id="GO:0006631">
    <property type="term" value="P:fatty acid metabolic process"/>
    <property type="evidence" value="ECO:0007669"/>
    <property type="project" value="InterPro"/>
</dbReference>
<dbReference type="AlphaFoldDB" id="I0IMZ4"/>
<reference evidence="3" key="2">
    <citation type="submission" date="2012-03" db="EMBL/GenBank/DDBJ databases">
        <title>The complete genome sequence of the pioneer microbe on fresh volcanic deposit, Leptospirillum ferrooxidans strain C2-3.</title>
        <authorList>
            <person name="Fujimura R."/>
            <person name="Sato Y."/>
            <person name="Nishizawa T."/>
            <person name="Nanba K."/>
            <person name="Oshima K."/>
            <person name="Hattori M."/>
            <person name="Kamijo T."/>
            <person name="Ohta H."/>
        </authorList>
    </citation>
    <scope>NUCLEOTIDE SEQUENCE [LARGE SCALE GENOMIC DNA]</scope>
    <source>
        <strain evidence="3">C2-3</strain>
    </source>
</reference>
<dbReference type="Pfam" id="PF02737">
    <property type="entry name" value="3HCDH_N"/>
    <property type="match status" value="1"/>
</dbReference>
<dbReference type="EMBL" id="AP012342">
    <property type="protein sequence ID" value="BAM06643.1"/>
    <property type="molecule type" value="Genomic_DNA"/>
</dbReference>
<evidence type="ECO:0000259" key="1">
    <source>
        <dbReference type="Pfam" id="PF02737"/>
    </source>
</evidence>
<dbReference type="STRING" id="1162668.LFE_0939"/>
<evidence type="ECO:0000313" key="3">
    <source>
        <dbReference type="Proteomes" id="UP000007382"/>
    </source>
</evidence>
<organism evidence="2 3">
    <name type="scientific">Leptospirillum ferrooxidans (strain C2-3)</name>
    <dbReference type="NCBI Taxonomy" id="1162668"/>
    <lineage>
        <taxon>Bacteria</taxon>
        <taxon>Pseudomonadati</taxon>
        <taxon>Nitrospirota</taxon>
        <taxon>Nitrospiria</taxon>
        <taxon>Nitrospirales</taxon>
        <taxon>Nitrospiraceae</taxon>
        <taxon>Leptospirillum</taxon>
    </lineage>
</organism>
<dbReference type="Gene3D" id="1.10.1040.50">
    <property type="match status" value="1"/>
</dbReference>
<accession>I0IMZ4</accession>
<reference evidence="2 3" key="1">
    <citation type="journal article" date="2012" name="J. Bacteriol.">
        <title>Complete Genome Sequence of Leptospirillum ferrooxidans Strain C2-3, Isolated from a Fresh Volcanic Ash Deposit on the Island of Miyake, Japan.</title>
        <authorList>
            <person name="Fujimura R."/>
            <person name="Sato Y."/>
            <person name="Nishizawa T."/>
            <person name="Oshima K."/>
            <person name="Kim S.-W."/>
            <person name="Hattori M."/>
            <person name="Kamijo T."/>
            <person name="Ohta H."/>
        </authorList>
    </citation>
    <scope>NUCLEOTIDE SEQUENCE [LARGE SCALE GENOMIC DNA]</scope>
    <source>
        <strain evidence="2 3">C2-3</strain>
    </source>
</reference>
<proteinExistence type="predicted"/>
<dbReference type="PANTHER" id="PTHR48075:SF5">
    <property type="entry name" value="3-HYDROXYBUTYRYL-COA DEHYDROGENASE"/>
    <property type="match status" value="1"/>
</dbReference>
<dbReference type="PATRIC" id="fig|1162668.3.peg.1071"/>
<dbReference type="Proteomes" id="UP000007382">
    <property type="component" value="Chromosome"/>
</dbReference>
<dbReference type="OrthoDB" id="9815331at2"/>
<feature type="domain" description="3-hydroxyacyl-CoA dehydrogenase NAD binding" evidence="1">
    <location>
        <begin position="11"/>
        <end position="188"/>
    </location>
</feature>
<dbReference type="HOGENOM" id="CLU_717277_0_0_0"/>
<dbReference type="InterPro" id="IPR036291">
    <property type="entry name" value="NAD(P)-bd_dom_sf"/>
</dbReference>
<dbReference type="RefSeq" id="WP_014449134.1">
    <property type="nucleotide sequence ID" value="NC_017094.1"/>
</dbReference>
<evidence type="ECO:0000313" key="2">
    <source>
        <dbReference type="EMBL" id="BAM06643.1"/>
    </source>
</evidence>
<dbReference type="InterPro" id="IPR006176">
    <property type="entry name" value="3-OHacyl-CoA_DH_NAD-bd"/>
</dbReference>
<gene>
    <name evidence="2" type="ordered locus">LFE_0939</name>
</gene>
<dbReference type="eggNOG" id="COG1250">
    <property type="taxonomic scope" value="Bacteria"/>
</dbReference>
<name>I0IMZ4_LEPFC</name>
<sequence>MTPPLSPVSKIGFVGASRFTLPVVRWILGKGYPVVWIDQNFSALEESLALFQTQMAEEERLGERTHVLTSQLSSLLSGSTSLMDLVGCDLVIDGTRDHLEGKIDLARSLEQLLGDRVLLGVFLESLTVSHIASRITHPERLIGLRPVGLPPRVLQSFEIISGVETAPECVTRVSDFSRMLNLEPAIVREGPGGIVNRLLARLFSEALLLPRQVRGEHDALDRALAQSGLAIHPFEMIRRLGEYEVSGMITFFRRYYGLSFPLPEELPLSSAMTSSFLHDDSDTFIREVTHGGSTIALSDWADGVFLAVTNEAVQIVSEGVSDFDTVDRITRIAFLGENTTTGLLSKGAQRGWPLILSGLWDYSNRTGGRVWPSPMLQLWASSTRN</sequence>
<dbReference type="GO" id="GO:0070403">
    <property type="term" value="F:NAD+ binding"/>
    <property type="evidence" value="ECO:0007669"/>
    <property type="project" value="InterPro"/>
</dbReference>